<dbReference type="GO" id="GO:0016831">
    <property type="term" value="F:carboxy-lyase activity"/>
    <property type="evidence" value="ECO:0007669"/>
    <property type="project" value="InterPro"/>
</dbReference>
<reference evidence="3" key="1">
    <citation type="submission" date="2023-05" db="EMBL/GenBank/DDBJ databases">
        <title>Streptantibioticus silvisoli sp. nov., acidotolerant actinomycetes 1 from pine litter.</title>
        <authorList>
            <person name="Swiecimska M."/>
            <person name="Golinska P."/>
            <person name="Sangal V."/>
            <person name="Wachnowicz B."/>
            <person name="Goodfellow M."/>
        </authorList>
    </citation>
    <scope>NUCLEOTIDE SEQUENCE</scope>
    <source>
        <strain evidence="3">SL13</strain>
    </source>
</reference>
<dbReference type="AlphaFoldDB" id="A0AA90HEC4"/>
<protein>
    <submittedName>
        <fullName evidence="3">Amidohydrolase family protein</fullName>
    </submittedName>
</protein>
<proteinExistence type="predicted"/>
<dbReference type="GO" id="GO:0019748">
    <property type="term" value="P:secondary metabolic process"/>
    <property type="evidence" value="ECO:0007669"/>
    <property type="project" value="TreeGrafter"/>
</dbReference>
<evidence type="ECO:0000256" key="1">
    <source>
        <dbReference type="ARBA" id="ARBA00023239"/>
    </source>
</evidence>
<dbReference type="RefSeq" id="WP_271315617.1">
    <property type="nucleotide sequence ID" value="NZ_JABXJJ020000044.1"/>
</dbReference>
<evidence type="ECO:0000256" key="2">
    <source>
        <dbReference type="SAM" id="MobiDB-lite"/>
    </source>
</evidence>
<organism evidence="3">
    <name type="scientific">Streptantibioticus silvisoli</name>
    <dbReference type="NCBI Taxonomy" id="2705255"/>
    <lineage>
        <taxon>Bacteria</taxon>
        <taxon>Bacillati</taxon>
        <taxon>Actinomycetota</taxon>
        <taxon>Actinomycetes</taxon>
        <taxon>Kitasatosporales</taxon>
        <taxon>Streptomycetaceae</taxon>
        <taxon>Streptantibioticus</taxon>
    </lineage>
</organism>
<dbReference type="PANTHER" id="PTHR21240:SF28">
    <property type="entry name" value="ISO-OROTATE DECARBOXYLASE (EUROFUNG)"/>
    <property type="match status" value="1"/>
</dbReference>
<evidence type="ECO:0000313" key="3">
    <source>
        <dbReference type="EMBL" id="MDI5973357.1"/>
    </source>
</evidence>
<dbReference type="InterPro" id="IPR032466">
    <property type="entry name" value="Metal_Hydrolase"/>
</dbReference>
<dbReference type="GO" id="GO:0005737">
    <property type="term" value="C:cytoplasm"/>
    <property type="evidence" value="ECO:0007669"/>
    <property type="project" value="TreeGrafter"/>
</dbReference>
<keyword evidence="1" id="KW-0456">Lyase</keyword>
<gene>
    <name evidence="3" type="ORF">POF50_029115</name>
</gene>
<dbReference type="PANTHER" id="PTHR21240">
    <property type="entry name" value="2-AMINO-3-CARBOXYLMUCONATE-6-SEMIALDEHYDE DECARBOXYLASE"/>
    <property type="match status" value="1"/>
</dbReference>
<dbReference type="SUPFAM" id="SSF51556">
    <property type="entry name" value="Metallo-dependent hydrolases"/>
    <property type="match status" value="1"/>
</dbReference>
<feature type="region of interest" description="Disordered" evidence="2">
    <location>
        <begin position="439"/>
        <end position="459"/>
    </location>
</feature>
<accession>A0AA90HEC4</accession>
<dbReference type="EMBL" id="JABXJJ020000044">
    <property type="protein sequence ID" value="MDI5973357.1"/>
    <property type="molecule type" value="Genomic_DNA"/>
</dbReference>
<sequence length="459" mass="50283">MTAPGPAAADTPVFQAAGCAVHTEPYGPHAYLVTVDGPRGEEAVLRAAGWRHTMLTDLVRKQHLAWGDGEVTIRVPDDRAAWLMAFVPPAEVSVFDFAPTALLRTPGTEPVRARFPVVDVHAHLTMDPAPVAERLRVMAELNVAAVVTAAFADRGETSADSARLARQAPGRLLPAATVDWSLARRPGGARRMAEALEADVRAHRTVLIGEMHDKGFGVDDFGVGPVPEDPLFLDDPRLDPFWEAASALALPVIAHCGDELAAYRPWDADNEALVRLYRTPWARRRPGGEGHEEIHRRRDRVLRRFPGLVMIAAHLDGSGERLDDLAERLRRVPNLYVELGARHAVLARQPRHAARFLDRWRDRVVFGGDRVQDRETYREQFRVLESDDDAFALRDGRGRWPAYGLGLPDEVLRAVYGETAARILPAAAQALATAAAVRGTASRDVPDAGTPDAVRKAEG</sequence>
<comment type="caution">
    <text evidence="3">The sequence shown here is derived from an EMBL/GenBank/DDBJ whole genome shotgun (WGS) entry which is preliminary data.</text>
</comment>
<dbReference type="Gene3D" id="3.20.20.140">
    <property type="entry name" value="Metal-dependent hydrolases"/>
    <property type="match status" value="1"/>
</dbReference>
<name>A0AA90HEC4_9ACTN</name>
<dbReference type="InterPro" id="IPR032465">
    <property type="entry name" value="ACMSD"/>
</dbReference>